<keyword evidence="3 9" id="KW-0997">Cell inner membrane</keyword>
<dbReference type="GO" id="GO:0043093">
    <property type="term" value="P:FtsZ-dependent cytokinesis"/>
    <property type="evidence" value="ECO:0007669"/>
    <property type="project" value="UniProtKB-UniRule"/>
</dbReference>
<evidence type="ECO:0000313" key="12">
    <source>
        <dbReference type="Proteomes" id="UP000515240"/>
    </source>
</evidence>
<name>A0A7G5EMQ3_9BURK</name>
<dbReference type="Gene3D" id="3.10.20.310">
    <property type="entry name" value="membrane protein fhac"/>
    <property type="match status" value="1"/>
</dbReference>
<comment type="similarity">
    <text evidence="9">Belongs to the FtsQ/DivIB family. FtsQ subfamily.</text>
</comment>
<evidence type="ECO:0000256" key="6">
    <source>
        <dbReference type="ARBA" id="ARBA00022989"/>
    </source>
</evidence>
<evidence type="ECO:0000256" key="7">
    <source>
        <dbReference type="ARBA" id="ARBA00023136"/>
    </source>
</evidence>
<evidence type="ECO:0000256" key="2">
    <source>
        <dbReference type="ARBA" id="ARBA00022475"/>
    </source>
</evidence>
<keyword evidence="4 9" id="KW-0132">Cell division</keyword>
<dbReference type="InterPro" id="IPR013685">
    <property type="entry name" value="POTRA_FtsQ_type"/>
</dbReference>
<sequence>MPVPFDVKLMNMLATALFLGCGALLVLAAARWAIHHPALSIARIVVQGEMEHNSAVSLQANVMPSLKGNFFTMDLDETRRIFEQAPWVRQASIKREFPHTLAVTITEQDAAAIWGAEGESRLLNSDGQMFEGDSTDPDLLHLPHLSGPAGRSQEVLAMFRALSPIYAKLDNALVTLAESNSGSWKATLQSGAVIEMGQGREDALSERVRKFVESLPEVTGTYRRSVASLMSADLRHAGGYAVRMQGVTTGTSASGRAPVKK</sequence>
<dbReference type="PANTHER" id="PTHR35851:SF1">
    <property type="entry name" value="CELL DIVISION PROTEIN FTSQ"/>
    <property type="match status" value="1"/>
</dbReference>
<feature type="domain" description="POTRA" evidence="10">
    <location>
        <begin position="39"/>
        <end position="108"/>
    </location>
</feature>
<accession>A0A7G5EMQ3</accession>
<evidence type="ECO:0000259" key="10">
    <source>
        <dbReference type="PROSITE" id="PS51779"/>
    </source>
</evidence>
<dbReference type="KEGG" id="cpis:HS961_21840"/>
<keyword evidence="8 9" id="KW-0131">Cell cycle</keyword>
<dbReference type="GO" id="GO:0090529">
    <property type="term" value="P:cell septum assembly"/>
    <property type="evidence" value="ECO:0007669"/>
    <property type="project" value="InterPro"/>
</dbReference>
<dbReference type="EMBL" id="CP058554">
    <property type="protein sequence ID" value="QMV75278.1"/>
    <property type="molecule type" value="Genomic_DNA"/>
</dbReference>
<keyword evidence="6 9" id="KW-1133">Transmembrane helix</keyword>
<dbReference type="InterPro" id="IPR005548">
    <property type="entry name" value="Cell_div_FtsQ/DivIB_C"/>
</dbReference>
<evidence type="ECO:0000256" key="3">
    <source>
        <dbReference type="ARBA" id="ARBA00022519"/>
    </source>
</evidence>
<protein>
    <recommendedName>
        <fullName evidence="9">Cell division protein FtsQ</fullName>
    </recommendedName>
</protein>
<dbReference type="InterPro" id="IPR034746">
    <property type="entry name" value="POTRA"/>
</dbReference>
<dbReference type="RefSeq" id="WP_182325534.1">
    <property type="nucleotide sequence ID" value="NZ_CP058554.1"/>
</dbReference>
<keyword evidence="2 9" id="KW-1003">Cell membrane</keyword>
<dbReference type="GO" id="GO:0032153">
    <property type="term" value="C:cell division site"/>
    <property type="evidence" value="ECO:0007669"/>
    <property type="project" value="UniProtKB-UniRule"/>
</dbReference>
<evidence type="ECO:0000256" key="8">
    <source>
        <dbReference type="ARBA" id="ARBA00023306"/>
    </source>
</evidence>
<keyword evidence="12" id="KW-1185">Reference proteome</keyword>
<evidence type="ECO:0000256" key="9">
    <source>
        <dbReference type="HAMAP-Rule" id="MF_00911"/>
    </source>
</evidence>
<dbReference type="PANTHER" id="PTHR35851">
    <property type="entry name" value="CELL DIVISION PROTEIN FTSQ"/>
    <property type="match status" value="1"/>
</dbReference>
<dbReference type="InterPro" id="IPR026579">
    <property type="entry name" value="FtsQ"/>
</dbReference>
<evidence type="ECO:0000256" key="4">
    <source>
        <dbReference type="ARBA" id="ARBA00022618"/>
    </source>
</evidence>
<comment type="function">
    <text evidence="9">Essential cell division protein. May link together the upstream cell division proteins, which are predominantly cytoplasmic, with the downstream cell division proteins, which are predominantly periplasmic. May control correct divisome assembly.</text>
</comment>
<dbReference type="Proteomes" id="UP000515240">
    <property type="component" value="Chromosome"/>
</dbReference>
<dbReference type="Gene3D" id="3.40.50.11690">
    <property type="entry name" value="Cell division protein FtsQ/DivIB"/>
    <property type="match status" value="1"/>
</dbReference>
<dbReference type="Pfam" id="PF08478">
    <property type="entry name" value="POTRA_1"/>
    <property type="match status" value="1"/>
</dbReference>
<organism evidence="11 12">
    <name type="scientific">Comamonas piscis</name>
    <dbReference type="NCBI Taxonomy" id="1562974"/>
    <lineage>
        <taxon>Bacteria</taxon>
        <taxon>Pseudomonadati</taxon>
        <taxon>Pseudomonadota</taxon>
        <taxon>Betaproteobacteria</taxon>
        <taxon>Burkholderiales</taxon>
        <taxon>Comamonadaceae</taxon>
        <taxon>Comamonas</taxon>
    </lineage>
</organism>
<keyword evidence="5 9" id="KW-0812">Transmembrane</keyword>
<gene>
    <name evidence="9" type="primary">ftsQ</name>
    <name evidence="11" type="ORF">HS961_21840</name>
</gene>
<evidence type="ECO:0000256" key="5">
    <source>
        <dbReference type="ARBA" id="ARBA00022692"/>
    </source>
</evidence>
<dbReference type="InterPro" id="IPR045335">
    <property type="entry name" value="FtsQ_C_sf"/>
</dbReference>
<comment type="subcellular location">
    <subcellularLocation>
        <location evidence="9">Cell inner membrane</location>
        <topology evidence="9">Single-pass type II membrane protein</topology>
    </subcellularLocation>
    <subcellularLocation>
        <location evidence="1">Membrane</location>
    </subcellularLocation>
    <text evidence="9">Localizes to the division septum.</text>
</comment>
<evidence type="ECO:0000313" key="11">
    <source>
        <dbReference type="EMBL" id="QMV75278.1"/>
    </source>
</evidence>
<reference evidence="11 12" key="1">
    <citation type="journal article" date="2020" name="G3 (Bethesda)">
        <title>CeMbio - The Caenorhabditis elegans Microbiome Resource.</title>
        <authorList>
            <person name="Dirksen P."/>
            <person name="Assie A."/>
            <person name="Zimmermann J."/>
            <person name="Zhang F."/>
            <person name="Tietje A.M."/>
            <person name="Marsh S.A."/>
            <person name="Felix M.A."/>
            <person name="Shapira M."/>
            <person name="Kaleta C."/>
            <person name="Schulenburg H."/>
            <person name="Samuel B."/>
        </authorList>
    </citation>
    <scope>NUCLEOTIDE SEQUENCE [LARGE SCALE GENOMIC DNA]</scope>
    <source>
        <strain evidence="11 12">BIGb0172</strain>
    </source>
</reference>
<keyword evidence="7 9" id="KW-0472">Membrane</keyword>
<proteinExistence type="inferred from homology"/>
<evidence type="ECO:0000256" key="1">
    <source>
        <dbReference type="ARBA" id="ARBA00004370"/>
    </source>
</evidence>
<dbReference type="AlphaFoldDB" id="A0A7G5EMQ3"/>
<dbReference type="GO" id="GO:0005886">
    <property type="term" value="C:plasma membrane"/>
    <property type="evidence" value="ECO:0007669"/>
    <property type="project" value="UniProtKB-SubCell"/>
</dbReference>
<dbReference type="HAMAP" id="MF_00911">
    <property type="entry name" value="FtsQ_subfam"/>
    <property type="match status" value="1"/>
</dbReference>
<comment type="subunit">
    <text evidence="9">Part of a complex composed of FtsB, FtsL and FtsQ.</text>
</comment>
<dbReference type="PROSITE" id="PS51779">
    <property type="entry name" value="POTRA"/>
    <property type="match status" value="1"/>
</dbReference>
<dbReference type="Pfam" id="PF03799">
    <property type="entry name" value="FtsQ_DivIB_C"/>
    <property type="match status" value="1"/>
</dbReference>